<dbReference type="GO" id="GO:0051607">
    <property type="term" value="P:defense response to virus"/>
    <property type="evidence" value="ECO:0007669"/>
    <property type="project" value="UniProtKB-KW"/>
</dbReference>
<dbReference type="RefSeq" id="WP_176759005.1">
    <property type="nucleotide sequence ID" value="NZ_FMUS01000016.1"/>
</dbReference>
<dbReference type="NCBIfam" id="TIGR02592">
    <property type="entry name" value="cas_Cas5h"/>
    <property type="match status" value="1"/>
</dbReference>
<dbReference type="Gene3D" id="3.30.70.2660">
    <property type="match status" value="1"/>
</dbReference>
<dbReference type="AlphaFoldDB" id="A0A1G5IUJ0"/>
<dbReference type="GO" id="GO:0043571">
    <property type="term" value="P:maintenance of CRISPR repeat elements"/>
    <property type="evidence" value="ECO:0007669"/>
    <property type="project" value="InterPro"/>
</dbReference>
<dbReference type="InterPro" id="IPR013421">
    <property type="entry name" value="CRISPR-assoc_prot_Cas5_HALMA"/>
</dbReference>
<dbReference type="STRING" id="1120976.SAMN03080606_02519"/>
<evidence type="ECO:0000256" key="1">
    <source>
        <dbReference type="ARBA" id="ARBA00023118"/>
    </source>
</evidence>
<dbReference type="Proteomes" id="UP000198636">
    <property type="component" value="Unassembled WGS sequence"/>
</dbReference>
<dbReference type="Pfam" id="PF09704">
    <property type="entry name" value="Cas_Cas5d"/>
    <property type="match status" value="1"/>
</dbReference>
<dbReference type="NCBIfam" id="TIGR02593">
    <property type="entry name" value="CRISPR_cas5"/>
    <property type="match status" value="1"/>
</dbReference>
<dbReference type="InterPro" id="IPR021124">
    <property type="entry name" value="CRISPR-assoc_prot_Cas5"/>
</dbReference>
<protein>
    <submittedName>
        <fullName evidence="2">CRISPR-associated protein, Cas5h family</fullName>
    </submittedName>
</protein>
<name>A0A1G5IUJ0_9FIRM</name>
<dbReference type="InterPro" id="IPR013422">
    <property type="entry name" value="CRISPR-assoc_prot_Cas5_N"/>
</dbReference>
<dbReference type="EMBL" id="FMUS01000016">
    <property type="protein sequence ID" value="SCY79534.1"/>
    <property type="molecule type" value="Genomic_DNA"/>
</dbReference>
<evidence type="ECO:0000313" key="3">
    <source>
        <dbReference type="Proteomes" id="UP000198636"/>
    </source>
</evidence>
<proteinExistence type="predicted"/>
<evidence type="ECO:0000313" key="2">
    <source>
        <dbReference type="EMBL" id="SCY79534.1"/>
    </source>
</evidence>
<gene>
    <name evidence="2" type="ORF">SAMN03080606_02519</name>
</gene>
<keyword evidence="3" id="KW-1185">Reference proteome</keyword>
<keyword evidence="1" id="KW-0051">Antiviral defense</keyword>
<organism evidence="2 3">
    <name type="scientific">Alkaliphilus peptidifermentans DSM 18978</name>
    <dbReference type="NCBI Taxonomy" id="1120976"/>
    <lineage>
        <taxon>Bacteria</taxon>
        <taxon>Bacillati</taxon>
        <taxon>Bacillota</taxon>
        <taxon>Clostridia</taxon>
        <taxon>Peptostreptococcales</taxon>
        <taxon>Natronincolaceae</taxon>
        <taxon>Alkaliphilus</taxon>
    </lineage>
</organism>
<accession>A0A1G5IUJ0</accession>
<reference evidence="2 3" key="1">
    <citation type="submission" date="2016-10" db="EMBL/GenBank/DDBJ databases">
        <authorList>
            <person name="de Groot N.N."/>
        </authorList>
    </citation>
    <scope>NUCLEOTIDE SEQUENCE [LARGE SCALE GENOMIC DNA]</scope>
    <source>
        <strain evidence="2 3">DSM 18978</strain>
    </source>
</reference>
<sequence length="220" mass="25324">MQTLVFTAKGAYARFRCPHTTTSALTFLSIHPIAVKGLIGAVLGVAYDEMYEHTKNMKIGIQVLNPVYKDTQSFNLIAQTNNNKAANFQSRVQFLRDVKYRIFVSDEEEKLQRLMDALQSHEYVFTPYLGCSEHIAKLEYEDMLFGNVYSGQSVDTLVPKEYTVLDIKEDLAIYIDRIPIKNAKDREYLAYSKIVFGVDIPLQTKDCEIYRVGERNVFFF</sequence>